<dbReference type="InterPro" id="IPR005358">
    <property type="entry name" value="Puta_zinc/iron-chelating_dom"/>
</dbReference>
<sequence>MSDLCLACGLCCDGTLFEATALMAGEDGRLLAERQAVFVSEKGTQRFQQPCPAHERGRCSIYDERPEVCRDFRCSVLTAVDSGALDEVGARALIARAMELRDVARPGLAVLLQASRPDPTAALAASVGLAASAVPTALVAPTFVGLYNAVAALVDRQQDPKAFREQHSEVMRAAEELRELIGTSFFAGENS</sequence>
<proteinExistence type="predicted"/>
<dbReference type="EMBL" id="CAFAAJ010000141">
    <property type="protein sequence ID" value="CAB4815667.1"/>
    <property type="molecule type" value="Genomic_DNA"/>
</dbReference>
<dbReference type="Pfam" id="PF03692">
    <property type="entry name" value="CxxCxxCC"/>
    <property type="match status" value="1"/>
</dbReference>
<accession>A0A6J6ZE91</accession>
<protein>
    <submittedName>
        <fullName evidence="1">Unannotated protein</fullName>
    </submittedName>
</protein>
<organism evidence="1">
    <name type="scientific">freshwater metagenome</name>
    <dbReference type="NCBI Taxonomy" id="449393"/>
    <lineage>
        <taxon>unclassified sequences</taxon>
        <taxon>metagenomes</taxon>
        <taxon>ecological metagenomes</taxon>
    </lineage>
</organism>
<gene>
    <name evidence="1" type="ORF">UFOPK3001_01871</name>
</gene>
<name>A0A6J6ZE91_9ZZZZ</name>
<dbReference type="AlphaFoldDB" id="A0A6J6ZE91"/>
<evidence type="ECO:0000313" key="1">
    <source>
        <dbReference type="EMBL" id="CAB4815667.1"/>
    </source>
</evidence>
<reference evidence="1" key="1">
    <citation type="submission" date="2020-05" db="EMBL/GenBank/DDBJ databases">
        <authorList>
            <person name="Chiriac C."/>
            <person name="Salcher M."/>
            <person name="Ghai R."/>
            <person name="Kavagutti S V."/>
        </authorList>
    </citation>
    <scope>NUCLEOTIDE SEQUENCE</scope>
</reference>